<protein>
    <submittedName>
        <fullName evidence="1">Uncharacterized protein</fullName>
    </submittedName>
</protein>
<gene>
    <name evidence="1" type="ORF">N7E81_14685</name>
</gene>
<proteinExistence type="predicted"/>
<dbReference type="EMBL" id="CP106735">
    <property type="protein sequence ID" value="UXX78605.1"/>
    <property type="molecule type" value="Genomic_DNA"/>
</dbReference>
<organism evidence="1 2">
    <name type="scientific">Reichenbachiella carrageenanivorans</name>
    <dbReference type="NCBI Taxonomy" id="2979869"/>
    <lineage>
        <taxon>Bacteria</taxon>
        <taxon>Pseudomonadati</taxon>
        <taxon>Bacteroidota</taxon>
        <taxon>Cytophagia</taxon>
        <taxon>Cytophagales</taxon>
        <taxon>Reichenbachiellaceae</taxon>
        <taxon>Reichenbachiella</taxon>
    </lineage>
</organism>
<dbReference type="Proteomes" id="UP001062165">
    <property type="component" value="Chromosome"/>
</dbReference>
<reference evidence="1" key="1">
    <citation type="submission" date="2022-10" db="EMBL/GenBank/DDBJ databases">
        <title>Comparative genomics and taxonomic characterization of three novel marine species of genus Reichenbachiella exhibiting antioxidant and polysaccharide degradation activities.</title>
        <authorList>
            <person name="Muhammad N."/>
            <person name="Lee Y.-J."/>
            <person name="Ko J."/>
            <person name="Kim S.-G."/>
        </authorList>
    </citation>
    <scope>NUCLEOTIDE SEQUENCE</scope>
    <source>
        <strain evidence="1">Wsw4-B4</strain>
    </source>
</reference>
<keyword evidence="2" id="KW-1185">Reference proteome</keyword>
<accession>A0ABY6D417</accession>
<sequence length="203" mass="24048">MTNVDTFFYSEADLRDSLLLVDEENRTLIEKELITYAIGDKSIISNLKLYKEKELGEHHIADILVSHSTELKNKKYFDLHIFELKKDDVAYLSLGLVLRYRNYVENYLKRWEVTSGLLKKGTFRIHCHLVGRHLKWTENDSFYGMLYLQQFIRIYNHEYTLHPLNGLIFSSYKNCSSQKIKDDDESIDEIIEDLVKDMNPDQN</sequence>
<evidence type="ECO:0000313" key="1">
    <source>
        <dbReference type="EMBL" id="UXX78605.1"/>
    </source>
</evidence>
<dbReference type="RefSeq" id="WP_263050350.1">
    <property type="nucleotide sequence ID" value="NZ_CP106735.1"/>
</dbReference>
<name>A0ABY6D417_9BACT</name>
<evidence type="ECO:0000313" key="2">
    <source>
        <dbReference type="Proteomes" id="UP001062165"/>
    </source>
</evidence>